<proteinExistence type="predicted"/>
<comment type="caution">
    <text evidence="1">The sequence shown here is derived from an EMBL/GenBank/DDBJ whole genome shotgun (WGS) entry which is preliminary data.</text>
</comment>
<organism evidence="1 2">
    <name type="scientific">Cichorium intybus</name>
    <name type="common">Chicory</name>
    <dbReference type="NCBI Taxonomy" id="13427"/>
    <lineage>
        <taxon>Eukaryota</taxon>
        <taxon>Viridiplantae</taxon>
        <taxon>Streptophyta</taxon>
        <taxon>Embryophyta</taxon>
        <taxon>Tracheophyta</taxon>
        <taxon>Spermatophyta</taxon>
        <taxon>Magnoliopsida</taxon>
        <taxon>eudicotyledons</taxon>
        <taxon>Gunneridae</taxon>
        <taxon>Pentapetalae</taxon>
        <taxon>asterids</taxon>
        <taxon>campanulids</taxon>
        <taxon>Asterales</taxon>
        <taxon>Asteraceae</taxon>
        <taxon>Cichorioideae</taxon>
        <taxon>Cichorieae</taxon>
        <taxon>Cichoriinae</taxon>
        <taxon>Cichorium</taxon>
    </lineage>
</organism>
<protein>
    <submittedName>
        <fullName evidence="1">Uncharacterized protein</fullName>
    </submittedName>
</protein>
<evidence type="ECO:0000313" key="2">
    <source>
        <dbReference type="Proteomes" id="UP001055811"/>
    </source>
</evidence>
<reference evidence="2" key="1">
    <citation type="journal article" date="2022" name="Mol. Ecol. Resour.">
        <title>The genomes of chicory, endive, great burdock and yacon provide insights into Asteraceae palaeo-polyploidization history and plant inulin production.</title>
        <authorList>
            <person name="Fan W."/>
            <person name="Wang S."/>
            <person name="Wang H."/>
            <person name="Wang A."/>
            <person name="Jiang F."/>
            <person name="Liu H."/>
            <person name="Zhao H."/>
            <person name="Xu D."/>
            <person name="Zhang Y."/>
        </authorList>
    </citation>
    <scope>NUCLEOTIDE SEQUENCE [LARGE SCALE GENOMIC DNA]</scope>
    <source>
        <strain evidence="2">cv. Punajuju</strain>
    </source>
</reference>
<reference evidence="1 2" key="2">
    <citation type="journal article" date="2022" name="Mol. Ecol. Resour.">
        <title>The genomes of chicory, endive, great burdock and yacon provide insights into Asteraceae paleo-polyploidization history and plant inulin production.</title>
        <authorList>
            <person name="Fan W."/>
            <person name="Wang S."/>
            <person name="Wang H."/>
            <person name="Wang A."/>
            <person name="Jiang F."/>
            <person name="Liu H."/>
            <person name="Zhao H."/>
            <person name="Xu D."/>
            <person name="Zhang Y."/>
        </authorList>
    </citation>
    <scope>NUCLEOTIDE SEQUENCE [LARGE SCALE GENOMIC DNA]</scope>
    <source>
        <strain evidence="2">cv. Punajuju</strain>
        <tissue evidence="1">Leaves</tissue>
    </source>
</reference>
<accession>A0ACB9G666</accession>
<keyword evidence="2" id="KW-1185">Reference proteome</keyword>
<evidence type="ECO:0000313" key="1">
    <source>
        <dbReference type="EMBL" id="KAI3778526.1"/>
    </source>
</evidence>
<gene>
    <name evidence="1" type="ORF">L2E82_07889</name>
</gene>
<dbReference type="Proteomes" id="UP001055811">
    <property type="component" value="Linkage Group LG02"/>
</dbReference>
<name>A0ACB9G666_CICIN</name>
<sequence>MGSSIQENYVKSIEAQQESYNSSYRTINAEDCVKVQHESSASDVKLDQREAILDDWQGIETTELEKKFGVVVAFLGSKTSSDRVNSIDNEEKM</sequence>
<dbReference type="EMBL" id="CM042010">
    <property type="protein sequence ID" value="KAI3778526.1"/>
    <property type="molecule type" value="Genomic_DNA"/>
</dbReference>